<accession>A0ABU6RD71</accession>
<organism evidence="1 2">
    <name type="scientific">Stylosanthes scabra</name>
    <dbReference type="NCBI Taxonomy" id="79078"/>
    <lineage>
        <taxon>Eukaryota</taxon>
        <taxon>Viridiplantae</taxon>
        <taxon>Streptophyta</taxon>
        <taxon>Embryophyta</taxon>
        <taxon>Tracheophyta</taxon>
        <taxon>Spermatophyta</taxon>
        <taxon>Magnoliopsida</taxon>
        <taxon>eudicotyledons</taxon>
        <taxon>Gunneridae</taxon>
        <taxon>Pentapetalae</taxon>
        <taxon>rosids</taxon>
        <taxon>fabids</taxon>
        <taxon>Fabales</taxon>
        <taxon>Fabaceae</taxon>
        <taxon>Papilionoideae</taxon>
        <taxon>50 kb inversion clade</taxon>
        <taxon>dalbergioids sensu lato</taxon>
        <taxon>Dalbergieae</taxon>
        <taxon>Pterocarpus clade</taxon>
        <taxon>Stylosanthes</taxon>
    </lineage>
</organism>
<comment type="caution">
    <text evidence="1">The sequence shown here is derived from an EMBL/GenBank/DDBJ whole genome shotgun (WGS) entry which is preliminary data.</text>
</comment>
<evidence type="ECO:0000313" key="2">
    <source>
        <dbReference type="Proteomes" id="UP001341840"/>
    </source>
</evidence>
<proteinExistence type="predicted"/>
<evidence type="ECO:0000313" key="1">
    <source>
        <dbReference type="EMBL" id="MED6121985.1"/>
    </source>
</evidence>
<gene>
    <name evidence="1" type="ORF">PIB30_035422</name>
</gene>
<protein>
    <recommendedName>
        <fullName evidence="3">Aminotransferase-like plant mobile domain-containing protein</fullName>
    </recommendedName>
</protein>
<reference evidence="1 2" key="1">
    <citation type="journal article" date="2023" name="Plants (Basel)">
        <title>Bridging the Gap: Combining Genomics and Transcriptomics Approaches to Understand Stylosanthes scabra, an Orphan Legume from the Brazilian Caatinga.</title>
        <authorList>
            <person name="Ferreira-Neto J.R.C."/>
            <person name="da Silva M.D."/>
            <person name="Binneck E."/>
            <person name="de Melo N.F."/>
            <person name="da Silva R.H."/>
            <person name="de Melo A.L.T.M."/>
            <person name="Pandolfi V."/>
            <person name="Bustamante F.O."/>
            <person name="Brasileiro-Vidal A.C."/>
            <person name="Benko-Iseppon A.M."/>
        </authorList>
    </citation>
    <scope>NUCLEOTIDE SEQUENCE [LARGE SCALE GENOMIC DNA]</scope>
    <source>
        <tissue evidence="1">Leaves</tissue>
    </source>
</reference>
<evidence type="ECO:0008006" key="3">
    <source>
        <dbReference type="Google" id="ProtNLM"/>
    </source>
</evidence>
<name>A0ABU6RD71_9FABA</name>
<dbReference type="Proteomes" id="UP001341840">
    <property type="component" value="Unassembled WGS sequence"/>
</dbReference>
<keyword evidence="2" id="KW-1185">Reference proteome</keyword>
<dbReference type="EMBL" id="JASCZI010030377">
    <property type="protein sequence ID" value="MED6121985.1"/>
    <property type="molecule type" value="Genomic_DNA"/>
</dbReference>
<sequence length="92" mass="10887">MWLRERVRWTPAQASVDELRQYARCYILLMIGCWLFSEKSDNMVSAADRDTTDIAGCTPLIMSWIYQRFPRWCPDHRDAIVFPLVARLNGYQ</sequence>